<feature type="non-terminal residue" evidence="1">
    <location>
        <position position="1"/>
    </location>
</feature>
<proteinExistence type="predicted"/>
<dbReference type="EMBL" id="VUJU01014229">
    <property type="protein sequence ID" value="KAF0702585.1"/>
    <property type="molecule type" value="Genomic_DNA"/>
</dbReference>
<keyword evidence="2" id="KW-1185">Reference proteome</keyword>
<dbReference type="AlphaFoldDB" id="A0A6G0VN27"/>
<protein>
    <submittedName>
        <fullName evidence="1">Uncharacterized protein</fullName>
    </submittedName>
</protein>
<comment type="caution">
    <text evidence="1">The sequence shown here is derived from an EMBL/GenBank/DDBJ whole genome shotgun (WGS) entry which is preliminary data.</text>
</comment>
<name>A0A6G0VN27_APHCR</name>
<dbReference type="OrthoDB" id="6602099at2759"/>
<gene>
    <name evidence="1" type="ORF">FWK35_00037420</name>
</gene>
<sequence>NTIRNRALALNGLQTLASVMLRSSNQKFPPAQAGDTVRDFECVFQILIANLWITKISWLFQLYTRNQFAVCKEKLISLNDVLSDKTMSLRQ</sequence>
<reference evidence="1 2" key="1">
    <citation type="submission" date="2019-08" db="EMBL/GenBank/DDBJ databases">
        <title>Whole genome of Aphis craccivora.</title>
        <authorList>
            <person name="Voronova N.V."/>
            <person name="Shulinski R.S."/>
            <person name="Bandarenka Y.V."/>
            <person name="Zhorov D.G."/>
            <person name="Warner D."/>
        </authorList>
    </citation>
    <scope>NUCLEOTIDE SEQUENCE [LARGE SCALE GENOMIC DNA]</scope>
    <source>
        <strain evidence="1">180601</strain>
        <tissue evidence="1">Whole Body</tissue>
    </source>
</reference>
<feature type="non-terminal residue" evidence="1">
    <location>
        <position position="91"/>
    </location>
</feature>
<organism evidence="1 2">
    <name type="scientific">Aphis craccivora</name>
    <name type="common">Cowpea aphid</name>
    <dbReference type="NCBI Taxonomy" id="307492"/>
    <lineage>
        <taxon>Eukaryota</taxon>
        <taxon>Metazoa</taxon>
        <taxon>Ecdysozoa</taxon>
        <taxon>Arthropoda</taxon>
        <taxon>Hexapoda</taxon>
        <taxon>Insecta</taxon>
        <taxon>Pterygota</taxon>
        <taxon>Neoptera</taxon>
        <taxon>Paraneoptera</taxon>
        <taxon>Hemiptera</taxon>
        <taxon>Sternorrhyncha</taxon>
        <taxon>Aphidomorpha</taxon>
        <taxon>Aphidoidea</taxon>
        <taxon>Aphididae</taxon>
        <taxon>Aphidini</taxon>
        <taxon>Aphis</taxon>
        <taxon>Aphis</taxon>
    </lineage>
</organism>
<dbReference type="Proteomes" id="UP000478052">
    <property type="component" value="Unassembled WGS sequence"/>
</dbReference>
<evidence type="ECO:0000313" key="2">
    <source>
        <dbReference type="Proteomes" id="UP000478052"/>
    </source>
</evidence>
<evidence type="ECO:0000313" key="1">
    <source>
        <dbReference type="EMBL" id="KAF0702585.1"/>
    </source>
</evidence>
<accession>A0A6G0VN27</accession>